<dbReference type="Pfam" id="PF04966">
    <property type="entry name" value="OprB"/>
    <property type="match status" value="1"/>
</dbReference>
<organism evidence="3 4">
    <name type="scientific">Stenotrophomonas terrae</name>
    <dbReference type="NCBI Taxonomy" id="405446"/>
    <lineage>
        <taxon>Bacteria</taxon>
        <taxon>Pseudomonadati</taxon>
        <taxon>Pseudomonadota</taxon>
        <taxon>Gammaproteobacteria</taxon>
        <taxon>Lysobacterales</taxon>
        <taxon>Lysobacteraceae</taxon>
        <taxon>Stenotrophomonas</taxon>
    </lineage>
</organism>
<dbReference type="GO" id="GO:0016020">
    <property type="term" value="C:membrane"/>
    <property type="evidence" value="ECO:0007669"/>
    <property type="project" value="InterPro"/>
</dbReference>
<protein>
    <submittedName>
        <fullName evidence="3">Uncharacterized protein</fullName>
    </submittedName>
</protein>
<dbReference type="PATRIC" id="fig|405446.3.peg.797"/>
<dbReference type="Proteomes" id="UP000051863">
    <property type="component" value="Unassembled WGS sequence"/>
</dbReference>
<gene>
    <name evidence="3" type="ORF">ABB27_00475</name>
</gene>
<dbReference type="GO" id="GO:0008643">
    <property type="term" value="P:carbohydrate transport"/>
    <property type="evidence" value="ECO:0007669"/>
    <property type="project" value="InterPro"/>
</dbReference>
<dbReference type="EMBL" id="LDJJ01000002">
    <property type="protein sequence ID" value="KRG72678.1"/>
    <property type="molecule type" value="Genomic_DNA"/>
</dbReference>
<evidence type="ECO:0000256" key="2">
    <source>
        <dbReference type="RuleBase" id="RU363072"/>
    </source>
</evidence>
<dbReference type="PANTHER" id="PTHR37944:SF1">
    <property type="entry name" value="PORIN B"/>
    <property type="match status" value="1"/>
</dbReference>
<dbReference type="Gene3D" id="2.40.160.180">
    <property type="entry name" value="Carbohydrate-selective porin OprB"/>
    <property type="match status" value="1"/>
</dbReference>
<accession>A0A0R0CTW1</accession>
<evidence type="ECO:0000313" key="3">
    <source>
        <dbReference type="EMBL" id="KRG72678.1"/>
    </source>
</evidence>
<reference evidence="3 4" key="1">
    <citation type="submission" date="2015-05" db="EMBL/GenBank/DDBJ databases">
        <title>Genome sequencing and analysis of members of genus Stenotrophomonas.</title>
        <authorList>
            <person name="Patil P.P."/>
            <person name="Midha S."/>
            <person name="Patil P.B."/>
        </authorList>
    </citation>
    <scope>NUCLEOTIDE SEQUENCE [LARGE SCALE GENOMIC DNA]</scope>
    <source>
        <strain evidence="3 4">DSM 18941</strain>
    </source>
</reference>
<name>A0A0R0CTW1_9GAMM</name>
<comment type="similarity">
    <text evidence="1 2">Belongs to the OprB family.</text>
</comment>
<sequence>MPDLGQRAPAQPTCRNYDEFVSRGSESPIITTCETLSPTLLGLRPKLYDNGWMFMGFYSASETYDLRGQEARPQMYNGQRPSFSGTLLTITTYDLSRLGWWGERSQLTFETSSSRTVYRDAGLNDDLAVAQLSVQQEFAKGRVRIQYGYYGMLGQFVGLFLGASTASSALGPTSIIPNLAGMAAFKPVPGFDIRLYSKDGRFYDHFGVARSQSPDGFLVDSKENPSGLKWSVPDAKPIYVNEIGYRVASSADTRMTWIRQGSIYNRTRYNDFSKPGQKGQNHAYYLVADYQFTQPDKDMPYRGWYVNLKGNYAAPEHNIFSSDYALTLYSLAPFAKRPGDMVSIGYTRNEVSKDAVNYLRSQGMDPVRFSSSASLSYALRAARGIYWVNTFSYTRNPVITQQHPDALNLQSQLTFSF</sequence>
<dbReference type="InterPro" id="IPR052932">
    <property type="entry name" value="OprB_Porin"/>
</dbReference>
<keyword evidence="4" id="KW-1185">Reference proteome</keyword>
<dbReference type="AlphaFoldDB" id="A0A0R0CTW1"/>
<proteinExistence type="inferred from homology"/>
<dbReference type="InterPro" id="IPR038673">
    <property type="entry name" value="OprB_sf"/>
</dbReference>
<dbReference type="InterPro" id="IPR007049">
    <property type="entry name" value="Carb-sel_porin_OprB"/>
</dbReference>
<dbReference type="GO" id="GO:0015288">
    <property type="term" value="F:porin activity"/>
    <property type="evidence" value="ECO:0007669"/>
    <property type="project" value="InterPro"/>
</dbReference>
<evidence type="ECO:0000256" key="1">
    <source>
        <dbReference type="ARBA" id="ARBA00008769"/>
    </source>
</evidence>
<evidence type="ECO:0000313" key="4">
    <source>
        <dbReference type="Proteomes" id="UP000051863"/>
    </source>
</evidence>
<dbReference type="PANTHER" id="PTHR37944">
    <property type="entry name" value="PORIN B"/>
    <property type="match status" value="1"/>
</dbReference>
<comment type="caution">
    <text evidence="3">The sequence shown here is derived from an EMBL/GenBank/DDBJ whole genome shotgun (WGS) entry which is preliminary data.</text>
</comment>